<keyword evidence="1" id="KW-0472">Membrane</keyword>
<feature type="transmembrane region" description="Helical" evidence="1">
    <location>
        <begin position="35"/>
        <end position="58"/>
    </location>
</feature>
<feature type="transmembrane region" description="Helical" evidence="1">
    <location>
        <begin position="78"/>
        <end position="105"/>
    </location>
</feature>
<gene>
    <name evidence="2" type="ORF">Mal15_31470</name>
</gene>
<proteinExistence type="predicted"/>
<protein>
    <recommendedName>
        <fullName evidence="4">Bacterial type II secretion system protein F domain protein</fullName>
    </recommendedName>
</protein>
<name>A0A5B9MJ76_9BACT</name>
<reference evidence="2 3" key="1">
    <citation type="submission" date="2019-02" db="EMBL/GenBank/DDBJ databases">
        <title>Planctomycetal bacteria perform biofilm scaping via a novel small molecule.</title>
        <authorList>
            <person name="Jeske O."/>
            <person name="Boedeker C."/>
            <person name="Wiegand S."/>
            <person name="Breitling P."/>
            <person name="Kallscheuer N."/>
            <person name="Jogler M."/>
            <person name="Rohde M."/>
            <person name="Petersen J."/>
            <person name="Medema M.H."/>
            <person name="Surup F."/>
            <person name="Jogler C."/>
        </authorList>
    </citation>
    <scope>NUCLEOTIDE SEQUENCE [LARGE SCALE GENOMIC DNA]</scope>
    <source>
        <strain evidence="2 3">Mal15</strain>
    </source>
</reference>
<dbReference type="Proteomes" id="UP000321353">
    <property type="component" value="Chromosome"/>
</dbReference>
<evidence type="ECO:0000256" key="1">
    <source>
        <dbReference type="SAM" id="Phobius"/>
    </source>
</evidence>
<feature type="transmembrane region" description="Helical" evidence="1">
    <location>
        <begin position="235"/>
        <end position="260"/>
    </location>
</feature>
<organism evidence="2 3">
    <name type="scientific">Stieleria maiorica</name>
    <dbReference type="NCBI Taxonomy" id="2795974"/>
    <lineage>
        <taxon>Bacteria</taxon>
        <taxon>Pseudomonadati</taxon>
        <taxon>Planctomycetota</taxon>
        <taxon>Planctomycetia</taxon>
        <taxon>Pirellulales</taxon>
        <taxon>Pirellulaceae</taxon>
        <taxon>Stieleria</taxon>
    </lineage>
</organism>
<keyword evidence="1" id="KW-1133">Transmembrane helix</keyword>
<keyword evidence="3" id="KW-1185">Reference proteome</keyword>
<evidence type="ECO:0000313" key="2">
    <source>
        <dbReference type="EMBL" id="QEF99087.1"/>
    </source>
</evidence>
<keyword evidence="1" id="KW-0812">Transmembrane</keyword>
<sequence length="270" mass="29247">MTHPHENHAIGIAEQAELEIWQGIRDDTRRRLLKTVTVGVIYLIAALAVGAYLIVTIADVGRENVVLRGWQPVVVDVGWMLTIATGYGALAVTAFVGYLVTLLWIQDKLPAAAFQIVDGVPWIGSTIRVVAMGEFCQSIFQSLLRSQPIGVALDQASSAVGHAGMRRWSALASKRIEFGHPLAHVLQSSPIQDPPLSAVAAFAMQKLPASDSVDVWRRATSECHLLAQSRLDRTAMAVSVCCLLASVFIAFFALLLSGIAMRTMLQGLTY</sequence>
<accession>A0A5B9MJ76</accession>
<evidence type="ECO:0000313" key="3">
    <source>
        <dbReference type="Proteomes" id="UP000321353"/>
    </source>
</evidence>
<dbReference type="EMBL" id="CP036264">
    <property type="protein sequence ID" value="QEF99087.1"/>
    <property type="molecule type" value="Genomic_DNA"/>
</dbReference>
<dbReference type="RefSeq" id="WP_167546834.1">
    <property type="nucleotide sequence ID" value="NZ_CP036264.1"/>
</dbReference>
<dbReference type="KEGG" id="smam:Mal15_31470"/>
<dbReference type="AlphaFoldDB" id="A0A5B9MJ76"/>
<evidence type="ECO:0008006" key="4">
    <source>
        <dbReference type="Google" id="ProtNLM"/>
    </source>
</evidence>